<organism evidence="1 2">
    <name type="scientific">Neophaeococcomyces mojaviensis</name>
    <dbReference type="NCBI Taxonomy" id="3383035"/>
    <lineage>
        <taxon>Eukaryota</taxon>
        <taxon>Fungi</taxon>
        <taxon>Dikarya</taxon>
        <taxon>Ascomycota</taxon>
        <taxon>Pezizomycotina</taxon>
        <taxon>Eurotiomycetes</taxon>
        <taxon>Chaetothyriomycetidae</taxon>
        <taxon>Chaetothyriales</taxon>
        <taxon>Chaetothyriales incertae sedis</taxon>
        <taxon>Neophaeococcomyces</taxon>
    </lineage>
</organism>
<dbReference type="Proteomes" id="UP001172386">
    <property type="component" value="Unassembled WGS sequence"/>
</dbReference>
<dbReference type="EMBL" id="JAPDRQ010000033">
    <property type="protein sequence ID" value="KAJ9660187.1"/>
    <property type="molecule type" value="Genomic_DNA"/>
</dbReference>
<accession>A0ACC3ADW2</accession>
<keyword evidence="2" id="KW-1185">Reference proteome</keyword>
<evidence type="ECO:0000313" key="2">
    <source>
        <dbReference type="Proteomes" id="UP001172386"/>
    </source>
</evidence>
<proteinExistence type="predicted"/>
<comment type="caution">
    <text evidence="1">The sequence shown here is derived from an EMBL/GenBank/DDBJ whole genome shotgun (WGS) entry which is preliminary data.</text>
</comment>
<name>A0ACC3ADW2_9EURO</name>
<evidence type="ECO:0000313" key="1">
    <source>
        <dbReference type="EMBL" id="KAJ9660187.1"/>
    </source>
</evidence>
<reference evidence="1" key="1">
    <citation type="submission" date="2022-10" db="EMBL/GenBank/DDBJ databases">
        <title>Culturing micro-colonial fungi from biological soil crusts in the Mojave desert and describing Neophaeococcomyces mojavensis, and introducing the new genera and species Taxawa tesnikishii.</title>
        <authorList>
            <person name="Kurbessoian T."/>
            <person name="Stajich J.E."/>
        </authorList>
    </citation>
    <scope>NUCLEOTIDE SEQUENCE</scope>
    <source>
        <strain evidence="1">JES_112</strain>
    </source>
</reference>
<protein>
    <submittedName>
        <fullName evidence="1">Uncharacterized protein</fullName>
    </submittedName>
</protein>
<gene>
    <name evidence="1" type="ORF">H2198_002693</name>
</gene>
<sequence>MPPTNVWSEYADKLAGGWKCLTFEIYDSDAPDAEPVYKPHGDAPLGRVLLSRNGYLSAHLSVPSLISEFQAKDSQWRSAPDAEVAKVARGLAMYCGYLELFREADGSLWWQTRCDIMVDPKRVGKLEKRRLRYFEEGGKQFMVLQPINDEVTPGTAHTRAVLKWEKFEDA</sequence>